<dbReference type="EMBL" id="BTCM01000002">
    <property type="protein sequence ID" value="GMK56125.1"/>
    <property type="molecule type" value="Genomic_DNA"/>
</dbReference>
<dbReference type="PROSITE" id="PS51767">
    <property type="entry name" value="PEPTIDASE_A1"/>
    <property type="match status" value="1"/>
</dbReference>
<keyword evidence="8" id="KW-1185">Reference proteome</keyword>
<evidence type="ECO:0000313" key="8">
    <source>
        <dbReference type="Proteomes" id="UP001222932"/>
    </source>
</evidence>
<evidence type="ECO:0000259" key="6">
    <source>
        <dbReference type="PROSITE" id="PS51767"/>
    </source>
</evidence>
<feature type="chain" id="PRO_5041899397" description="Peptidase A1 domain-containing protein" evidence="5">
    <location>
        <begin position="45"/>
        <end position="481"/>
    </location>
</feature>
<feature type="domain" description="Peptidase A1" evidence="6">
    <location>
        <begin position="106"/>
        <end position="433"/>
    </location>
</feature>
<reference evidence="7" key="1">
    <citation type="journal article" date="2023" name="BMC Genomics">
        <title>Chromosome-level genome assemblies of Cutaneotrichosporon spp. (Trichosporonales, Basidiomycota) reveal imbalanced evolution between nucleotide sequences and chromosome synteny.</title>
        <authorList>
            <person name="Kobayashi Y."/>
            <person name="Kayamori A."/>
            <person name="Aoki K."/>
            <person name="Shiwa Y."/>
            <person name="Matsutani M."/>
            <person name="Fujita N."/>
            <person name="Sugita T."/>
            <person name="Iwasaki W."/>
            <person name="Tanaka N."/>
            <person name="Takashima M."/>
        </authorList>
    </citation>
    <scope>NUCLEOTIDE SEQUENCE</scope>
    <source>
        <strain evidence="7">HIS016</strain>
    </source>
</reference>
<dbReference type="InterPro" id="IPR033121">
    <property type="entry name" value="PEPTIDASE_A1"/>
</dbReference>
<dbReference type="PANTHER" id="PTHR47966">
    <property type="entry name" value="BETA-SITE APP-CLEAVING ENZYME, ISOFORM A-RELATED"/>
    <property type="match status" value="1"/>
</dbReference>
<keyword evidence="2 4" id="KW-0064">Aspartyl protease</keyword>
<dbReference type="InterPro" id="IPR021109">
    <property type="entry name" value="Peptidase_aspartic_dom_sf"/>
</dbReference>
<sequence>MHVWSLSKLPGIAGTQPKLHNPPGPRVYCAPVLVLLTLLLAVYAAPSPQPAIPSVGGNNAREGRDAPIAVPGGANKRHGRDHIKYQTDVKADQQAGVALLDTGAAYFAEIEIGTPAQTLKVMVDTGSSLLWVLDGCVDPSECGKSPKFDTSASTSLYQTTKPFHIPYMDGYTTGHMAYDTITLAGQTADKAKFGLSDNLTEWRIGAAGLLGMGPGPDSWWRAVANTWSEPYFSLFLDPFSTSADSYNPQNGGARLILGGTDNSLYTGNLSWVPAQTDVWWAVGLESATIRGQQVPLNVDKQYSIGDNPIAMMDSGSTVMSIPHDAAATIYPALGIQTIGGTDLIPSANMTGPDTTVVYTLGGVEYPVDGVWGCDKAAAIASAFSLSESDLARSPYWCVPNVAINTEQYWVFGAPFLQTVYSVYQADPPQVGFARLSKQAVDTGNQGGGTTNVAGADSSARRGGRLAAMLALAVGFGMLACV</sequence>
<feature type="active site" evidence="3">
    <location>
        <position position="313"/>
    </location>
</feature>
<dbReference type="PROSITE" id="PS00141">
    <property type="entry name" value="ASP_PROTEASE"/>
    <property type="match status" value="1"/>
</dbReference>
<keyword evidence="4" id="KW-0378">Hydrolase</keyword>
<dbReference type="SUPFAM" id="SSF50630">
    <property type="entry name" value="Acid proteases"/>
    <property type="match status" value="1"/>
</dbReference>
<comment type="similarity">
    <text evidence="1 4">Belongs to the peptidase A1 family.</text>
</comment>
<evidence type="ECO:0000256" key="5">
    <source>
        <dbReference type="SAM" id="SignalP"/>
    </source>
</evidence>
<evidence type="ECO:0000256" key="2">
    <source>
        <dbReference type="ARBA" id="ARBA00022750"/>
    </source>
</evidence>
<proteinExistence type="inferred from homology"/>
<comment type="caution">
    <text evidence="7">The sequence shown here is derived from an EMBL/GenBank/DDBJ whole genome shotgun (WGS) entry which is preliminary data.</text>
</comment>
<feature type="signal peptide" evidence="5">
    <location>
        <begin position="1"/>
        <end position="44"/>
    </location>
</feature>
<accession>A0AAD3TTE8</accession>
<name>A0AAD3TTE8_9TREE</name>
<evidence type="ECO:0000256" key="3">
    <source>
        <dbReference type="PIRSR" id="PIRSR601461-1"/>
    </source>
</evidence>
<keyword evidence="4" id="KW-0645">Protease</keyword>
<protein>
    <recommendedName>
        <fullName evidence="6">Peptidase A1 domain-containing protein</fullName>
    </recommendedName>
</protein>
<organism evidence="7 8">
    <name type="scientific">Cutaneotrichosporon spelunceum</name>
    <dbReference type="NCBI Taxonomy" id="1672016"/>
    <lineage>
        <taxon>Eukaryota</taxon>
        <taxon>Fungi</taxon>
        <taxon>Dikarya</taxon>
        <taxon>Basidiomycota</taxon>
        <taxon>Agaricomycotina</taxon>
        <taxon>Tremellomycetes</taxon>
        <taxon>Trichosporonales</taxon>
        <taxon>Trichosporonaceae</taxon>
        <taxon>Cutaneotrichosporon</taxon>
    </lineage>
</organism>
<keyword evidence="5" id="KW-0732">Signal</keyword>
<evidence type="ECO:0000256" key="1">
    <source>
        <dbReference type="ARBA" id="ARBA00007447"/>
    </source>
</evidence>
<reference evidence="7" key="2">
    <citation type="submission" date="2023-06" db="EMBL/GenBank/DDBJ databases">
        <authorList>
            <person name="Kobayashi Y."/>
            <person name="Kayamori A."/>
            <person name="Aoki K."/>
            <person name="Shiwa Y."/>
            <person name="Fujita N."/>
            <person name="Sugita T."/>
            <person name="Iwasaki W."/>
            <person name="Tanaka N."/>
            <person name="Takashima M."/>
        </authorList>
    </citation>
    <scope>NUCLEOTIDE SEQUENCE</scope>
    <source>
        <strain evidence="7">HIS016</strain>
    </source>
</reference>
<dbReference type="Pfam" id="PF00026">
    <property type="entry name" value="Asp"/>
    <property type="match status" value="1"/>
</dbReference>
<gene>
    <name evidence="7" type="ORF">CspeluHIS016_0211810</name>
</gene>
<dbReference type="GO" id="GO:0004190">
    <property type="term" value="F:aspartic-type endopeptidase activity"/>
    <property type="evidence" value="ECO:0007669"/>
    <property type="project" value="UniProtKB-KW"/>
</dbReference>
<feature type="active site" evidence="3">
    <location>
        <position position="124"/>
    </location>
</feature>
<dbReference type="AlphaFoldDB" id="A0AAD3TTE8"/>
<dbReference type="InterPro" id="IPR034164">
    <property type="entry name" value="Pepsin-like_dom"/>
</dbReference>
<evidence type="ECO:0000313" key="7">
    <source>
        <dbReference type="EMBL" id="GMK56125.1"/>
    </source>
</evidence>
<dbReference type="Proteomes" id="UP001222932">
    <property type="component" value="Unassembled WGS sequence"/>
</dbReference>
<dbReference type="PRINTS" id="PR00792">
    <property type="entry name" value="PEPSIN"/>
</dbReference>
<dbReference type="InterPro" id="IPR001969">
    <property type="entry name" value="Aspartic_peptidase_AS"/>
</dbReference>
<evidence type="ECO:0000256" key="4">
    <source>
        <dbReference type="RuleBase" id="RU000454"/>
    </source>
</evidence>
<dbReference type="CDD" id="cd05471">
    <property type="entry name" value="pepsin_like"/>
    <property type="match status" value="1"/>
</dbReference>
<dbReference type="GO" id="GO:0006508">
    <property type="term" value="P:proteolysis"/>
    <property type="evidence" value="ECO:0007669"/>
    <property type="project" value="UniProtKB-KW"/>
</dbReference>
<dbReference type="InterPro" id="IPR001461">
    <property type="entry name" value="Aspartic_peptidase_A1"/>
</dbReference>
<dbReference type="Gene3D" id="2.40.70.10">
    <property type="entry name" value="Acid Proteases"/>
    <property type="match status" value="2"/>
</dbReference>
<dbReference type="PANTHER" id="PTHR47966:SF6">
    <property type="entry name" value="PEPTIDASE A1 DOMAIN-CONTAINING PROTEIN"/>
    <property type="match status" value="1"/>
</dbReference>